<comment type="caution">
    <text evidence="2">The sequence shown here is derived from an EMBL/GenBank/DDBJ whole genome shotgun (WGS) entry which is preliminary data.</text>
</comment>
<proteinExistence type="predicted"/>
<reference evidence="2 3" key="1">
    <citation type="submission" date="2020-08" db="EMBL/GenBank/DDBJ databases">
        <title>Genomic Encyclopedia of Type Strains, Phase IV (KMG-IV): sequencing the most valuable type-strain genomes for metagenomic binning, comparative biology and taxonomic classification.</title>
        <authorList>
            <person name="Goeker M."/>
        </authorList>
    </citation>
    <scope>NUCLEOTIDE SEQUENCE [LARGE SCALE GENOMIC DNA]</scope>
    <source>
        <strain evidence="2 3">DSM 29514</strain>
    </source>
</reference>
<evidence type="ECO:0000313" key="2">
    <source>
        <dbReference type="EMBL" id="MBB4143668.1"/>
    </source>
</evidence>
<keyword evidence="1" id="KW-0812">Transmembrane</keyword>
<keyword evidence="3" id="KW-1185">Reference proteome</keyword>
<name>A0A7W6PQN3_9HYPH</name>
<dbReference type="RefSeq" id="WP_165133522.1">
    <property type="nucleotide sequence ID" value="NZ_CP049250.1"/>
</dbReference>
<feature type="transmembrane region" description="Helical" evidence="1">
    <location>
        <begin position="63"/>
        <end position="86"/>
    </location>
</feature>
<feature type="transmembrane region" description="Helical" evidence="1">
    <location>
        <begin position="20"/>
        <end position="43"/>
    </location>
</feature>
<dbReference type="Proteomes" id="UP000519897">
    <property type="component" value="Unassembled WGS sequence"/>
</dbReference>
<dbReference type="EMBL" id="JACIEC010000001">
    <property type="protein sequence ID" value="MBB4143668.1"/>
    <property type="molecule type" value="Genomic_DNA"/>
</dbReference>
<accession>A0A7W6PQN3</accession>
<keyword evidence="1" id="KW-0472">Membrane</keyword>
<sequence>MVENEEMTPDEARDDHWQMLRFLGFNAGFGFAIGLLIAVALVWMNVGDLGTRIMRSANPPLVFFMLSVPLAFTFASAVLGSAVMLMPYKRKKQLKG</sequence>
<evidence type="ECO:0000313" key="3">
    <source>
        <dbReference type="Proteomes" id="UP000519897"/>
    </source>
</evidence>
<keyword evidence="1" id="KW-1133">Transmembrane helix</keyword>
<protein>
    <submittedName>
        <fullName evidence="2">Uncharacterized protein</fullName>
    </submittedName>
</protein>
<gene>
    <name evidence="2" type="ORF">GGQ72_002167</name>
</gene>
<evidence type="ECO:0000256" key="1">
    <source>
        <dbReference type="SAM" id="Phobius"/>
    </source>
</evidence>
<organism evidence="2 3">
    <name type="scientific">Rhizobium rhizoryzae</name>
    <dbReference type="NCBI Taxonomy" id="451876"/>
    <lineage>
        <taxon>Bacteria</taxon>
        <taxon>Pseudomonadati</taxon>
        <taxon>Pseudomonadota</taxon>
        <taxon>Alphaproteobacteria</taxon>
        <taxon>Hyphomicrobiales</taxon>
        <taxon>Rhizobiaceae</taxon>
        <taxon>Rhizobium/Agrobacterium group</taxon>
        <taxon>Rhizobium</taxon>
    </lineage>
</organism>
<dbReference type="AlphaFoldDB" id="A0A7W6PQN3"/>